<dbReference type="PROSITE" id="PS51318">
    <property type="entry name" value="TAT"/>
    <property type="match status" value="1"/>
</dbReference>
<dbReference type="Pfam" id="PF02738">
    <property type="entry name" value="MoCoBD_1"/>
    <property type="match status" value="1"/>
</dbReference>
<dbReference type="InterPro" id="IPR046867">
    <property type="entry name" value="AldOxase/xan_DH_MoCoBD2"/>
</dbReference>
<dbReference type="PIRSF" id="PIRSF036389">
    <property type="entry name" value="IOR_B"/>
    <property type="match status" value="1"/>
</dbReference>
<dbReference type="SUPFAM" id="SSF56003">
    <property type="entry name" value="Molybdenum cofactor-binding domain"/>
    <property type="match status" value="2"/>
</dbReference>
<dbReference type="InterPro" id="IPR012368">
    <property type="entry name" value="OxRdtase_Mopterin-bd_su_IorB"/>
</dbReference>
<organism evidence="2 3">
    <name type="scientific">Novosphingobium cyanobacteriorum</name>
    <dbReference type="NCBI Taxonomy" id="3024215"/>
    <lineage>
        <taxon>Bacteria</taxon>
        <taxon>Pseudomonadati</taxon>
        <taxon>Pseudomonadota</taxon>
        <taxon>Alphaproteobacteria</taxon>
        <taxon>Sphingomonadales</taxon>
        <taxon>Sphingomonadaceae</taxon>
        <taxon>Novosphingobium</taxon>
    </lineage>
</organism>
<dbReference type="InterPro" id="IPR006311">
    <property type="entry name" value="TAT_signal"/>
</dbReference>
<name>A0ABT6CIT3_9SPHN</name>
<proteinExistence type="predicted"/>
<protein>
    <submittedName>
        <fullName evidence="2">Molybdopterin-dependent oxidoreductase</fullName>
    </submittedName>
</protein>
<comment type="caution">
    <text evidence="2">The sequence shown here is derived from an EMBL/GenBank/DDBJ whole genome shotgun (WGS) entry which is preliminary data.</text>
</comment>
<evidence type="ECO:0000313" key="2">
    <source>
        <dbReference type="EMBL" id="MDF8333198.1"/>
    </source>
</evidence>
<dbReference type="SUPFAM" id="SSF54665">
    <property type="entry name" value="CO dehydrogenase molybdoprotein N-domain-like"/>
    <property type="match status" value="1"/>
</dbReference>
<dbReference type="Gene3D" id="3.30.365.10">
    <property type="entry name" value="Aldehyde oxidase/xanthine dehydrogenase, molybdopterin binding domain"/>
    <property type="match status" value="3"/>
</dbReference>
<dbReference type="PANTHER" id="PTHR47495">
    <property type="entry name" value="ALDEHYDE DEHYDROGENASE"/>
    <property type="match status" value="1"/>
</dbReference>
<dbReference type="PANTHER" id="PTHR47495:SF2">
    <property type="entry name" value="ALDEHYDE DEHYDROGENASE"/>
    <property type="match status" value="1"/>
</dbReference>
<gene>
    <name evidence="2" type="ORF">POM99_08305</name>
</gene>
<dbReference type="Pfam" id="PF20256">
    <property type="entry name" value="MoCoBD_2"/>
    <property type="match status" value="2"/>
</dbReference>
<dbReference type="InterPro" id="IPR000674">
    <property type="entry name" value="Ald_Oxase/Xan_DH_a/b"/>
</dbReference>
<dbReference type="SMART" id="SM01008">
    <property type="entry name" value="Ald_Xan_dh_C"/>
    <property type="match status" value="1"/>
</dbReference>
<keyword evidence="3" id="KW-1185">Reference proteome</keyword>
<dbReference type="EMBL" id="JAROCY010000006">
    <property type="protein sequence ID" value="MDF8333198.1"/>
    <property type="molecule type" value="Genomic_DNA"/>
</dbReference>
<dbReference type="Proteomes" id="UP001222770">
    <property type="component" value="Unassembled WGS sequence"/>
</dbReference>
<dbReference type="InterPro" id="IPR036856">
    <property type="entry name" value="Ald_Oxase/Xan_DH_a/b_sf"/>
</dbReference>
<evidence type="ECO:0000259" key="1">
    <source>
        <dbReference type="SMART" id="SM01008"/>
    </source>
</evidence>
<reference evidence="2 3" key="1">
    <citation type="submission" date="2023-03" db="EMBL/GenBank/DDBJ databases">
        <title>Novosphingobium cyanobacteriorum sp. nov., isolated from a eutrophic reservoir during the Microcystis bloom period.</title>
        <authorList>
            <person name="Kang M."/>
            <person name="Le V."/>
            <person name="Ko S.-R."/>
            <person name="Lee S.-A."/>
            <person name="Ahn C.-Y."/>
        </authorList>
    </citation>
    <scope>NUCLEOTIDE SEQUENCE [LARGE SCALE GENOMIC DNA]</scope>
    <source>
        <strain evidence="2 3">HBC54</strain>
    </source>
</reference>
<sequence length="761" mass="79393">MRLSRRGLLIGAGAGGGLLLAFGLLPRRYASALVAGEGERVFDSLLRIGKDGTVSVAVPLCEMGQGITTLAAQIVAVELGADWKRVGVEPAPVSPHYGDPVLAARWASLWMPLAAGLADSPGDTLAQVHSERGPMMITAEGTALAAFEAPLRAAAASARACLAQAAAAKWGVGWETLEVRDHAVINGRQRLGFAELAGPAADYDPPSVPVLRAEPAREKPGAFPEGGRLHFPRLDLPAKVDGSFVFAGDVRLPGMVHAAIAHGPQGDAVLASYDRKAAADVPGLVGVVKARRWLAAVGATWHAADKALKAMDPRFKAAGRVVDSGALDSRLDRALRKGEATVIAAEGDPTALLAKPNLTARYDVEAALHAPLETPTATARIENGRLELWIATQAPEQAARAAARGAGIARRNVVVYPMHAGGSFDAKLDTRIAAEAAAICKAVNRPVQLVWSRWQDLLATFPRAPASAQLSAAMGPDRRQLLGWRTRLAMPATAIEAGARLLGEESVPAALAAAKDRADPLACEGALPLYAIPEKAVEHVPVNLSLPTARQRGNSHGIAAFLTESFIDECAHFARAEPLSFRVGMLGGQPRLVACLQGVARMAMWGGGADASGQGIACHRMDLNAPEGQRSGFIAVVATARQENGAVRVDRLSAYADIGRVVNVDVARQQIEGGMVFGLAQAIGGATAWAHGLPQAGRLAQLGLPLLADCPKMDVAFADSNAEPFDPGELGMVAVAPAIANALFSATGLRFRRLPLLSEGI</sequence>
<dbReference type="InterPro" id="IPR052516">
    <property type="entry name" value="N-heterocyclic_Hydroxylase"/>
</dbReference>
<feature type="domain" description="Aldehyde oxidase/xanthine dehydrogenase a/b hammerhead" evidence="1">
    <location>
        <begin position="241"/>
        <end position="319"/>
    </location>
</feature>
<evidence type="ECO:0000313" key="3">
    <source>
        <dbReference type="Proteomes" id="UP001222770"/>
    </source>
</evidence>
<dbReference type="RefSeq" id="WP_277276643.1">
    <property type="nucleotide sequence ID" value="NZ_JAROCY010000006.1"/>
</dbReference>
<dbReference type="Gene3D" id="3.90.1170.50">
    <property type="entry name" value="Aldehyde oxidase/xanthine dehydrogenase, a/b hammerhead"/>
    <property type="match status" value="1"/>
</dbReference>
<accession>A0ABT6CIT3</accession>
<dbReference type="InterPro" id="IPR037165">
    <property type="entry name" value="AldOxase/xan_DH_Mopterin-bd_sf"/>
</dbReference>
<dbReference type="InterPro" id="IPR008274">
    <property type="entry name" value="AldOxase/xan_DH_MoCoBD1"/>
</dbReference>